<proteinExistence type="predicted"/>
<accession>A0ACB7I4I7</accession>
<reference evidence="2" key="1">
    <citation type="journal article" date="2016" name="Nat. Biotechnol.">
        <title>Sequencing wild and cultivated cassava and related species reveals extensive interspecific hybridization and genetic diversity.</title>
        <authorList>
            <person name="Bredeson J.V."/>
            <person name="Lyons J.B."/>
            <person name="Prochnik S.E."/>
            <person name="Wu G.A."/>
            <person name="Ha C.M."/>
            <person name="Edsinger-Gonzales E."/>
            <person name="Grimwood J."/>
            <person name="Schmutz J."/>
            <person name="Rabbi I.Y."/>
            <person name="Egesi C."/>
            <person name="Nauluvula P."/>
            <person name="Lebot V."/>
            <person name="Ndunguru J."/>
            <person name="Mkamilo G."/>
            <person name="Bart R.S."/>
            <person name="Setter T.L."/>
            <person name="Gleadow R.M."/>
            <person name="Kulakow P."/>
            <person name="Ferguson M.E."/>
            <person name="Rounsley S."/>
            <person name="Rokhsar D.S."/>
        </authorList>
    </citation>
    <scope>NUCLEOTIDE SEQUENCE [LARGE SCALE GENOMIC DNA]</scope>
    <source>
        <strain evidence="2">cv. AM560-2</strain>
    </source>
</reference>
<protein>
    <submittedName>
        <fullName evidence="1">Uncharacterized protein</fullName>
    </submittedName>
</protein>
<organism evidence="1 2">
    <name type="scientific">Manihot esculenta</name>
    <name type="common">Cassava</name>
    <name type="synonym">Jatropha manihot</name>
    <dbReference type="NCBI Taxonomy" id="3983"/>
    <lineage>
        <taxon>Eukaryota</taxon>
        <taxon>Viridiplantae</taxon>
        <taxon>Streptophyta</taxon>
        <taxon>Embryophyta</taxon>
        <taxon>Tracheophyta</taxon>
        <taxon>Spermatophyta</taxon>
        <taxon>Magnoliopsida</taxon>
        <taxon>eudicotyledons</taxon>
        <taxon>Gunneridae</taxon>
        <taxon>Pentapetalae</taxon>
        <taxon>rosids</taxon>
        <taxon>fabids</taxon>
        <taxon>Malpighiales</taxon>
        <taxon>Euphorbiaceae</taxon>
        <taxon>Crotonoideae</taxon>
        <taxon>Manihoteae</taxon>
        <taxon>Manihot</taxon>
    </lineage>
</organism>
<dbReference type="Proteomes" id="UP000091857">
    <property type="component" value="Chromosome 2"/>
</dbReference>
<name>A0ACB7I4I7_MANES</name>
<keyword evidence="2" id="KW-1185">Reference proteome</keyword>
<comment type="caution">
    <text evidence="1">The sequence shown here is derived from an EMBL/GenBank/DDBJ whole genome shotgun (WGS) entry which is preliminary data.</text>
</comment>
<dbReference type="EMBL" id="CM004388">
    <property type="protein sequence ID" value="KAG8659129.1"/>
    <property type="molecule type" value="Genomic_DNA"/>
</dbReference>
<evidence type="ECO:0000313" key="2">
    <source>
        <dbReference type="Proteomes" id="UP000091857"/>
    </source>
</evidence>
<gene>
    <name evidence="1" type="ORF">MANES_02G017434v8</name>
</gene>
<evidence type="ECO:0000313" key="1">
    <source>
        <dbReference type="EMBL" id="KAG8659129.1"/>
    </source>
</evidence>
<sequence>MAVLMLLFLVSLNKHTLMMVLGHPHAPPSIFSWTLPWFLLSIILTWVSFLSIEVWLQVSPCL</sequence>